<accession>A0A5J4NVW0</accession>
<name>A0A5J4NVW0_9TREM</name>
<comment type="caution">
    <text evidence="2">The sequence shown here is derived from an EMBL/GenBank/DDBJ whole genome shotgun (WGS) entry which is preliminary data.</text>
</comment>
<evidence type="ECO:0000256" key="1">
    <source>
        <dbReference type="SAM" id="Phobius"/>
    </source>
</evidence>
<proteinExistence type="predicted"/>
<keyword evidence="1" id="KW-0812">Transmembrane</keyword>
<protein>
    <submittedName>
        <fullName evidence="2">Uncharacterized protein</fullName>
    </submittedName>
</protein>
<keyword evidence="1" id="KW-0472">Membrane</keyword>
<keyword evidence="1" id="KW-1133">Transmembrane helix</keyword>
<sequence>MERRILSQTLLIFKDQSTRILRLLATKETSLTKGIKVSRSGQWNQTTSLGSLEDEKLLDPLNASLTLGSLFSLLEACRRLILTSLTVIFAMGGLLACLHLGKLITQHTTPIRIRMVSCL</sequence>
<dbReference type="Proteomes" id="UP000324629">
    <property type="component" value="Unassembled WGS sequence"/>
</dbReference>
<evidence type="ECO:0000313" key="3">
    <source>
        <dbReference type="Proteomes" id="UP000324629"/>
    </source>
</evidence>
<keyword evidence="3" id="KW-1185">Reference proteome</keyword>
<evidence type="ECO:0000313" key="2">
    <source>
        <dbReference type="EMBL" id="KAA3679683.1"/>
    </source>
</evidence>
<reference evidence="2 3" key="1">
    <citation type="journal article" date="2019" name="Gigascience">
        <title>Whole-genome sequence of the oriental lung fluke Paragonimus westermani.</title>
        <authorList>
            <person name="Oey H."/>
            <person name="Zakrzewski M."/>
            <person name="Narain K."/>
            <person name="Devi K.R."/>
            <person name="Agatsuma T."/>
            <person name="Nawaratna S."/>
            <person name="Gobert G.N."/>
            <person name="Jones M.K."/>
            <person name="Ragan M.A."/>
            <person name="McManus D.P."/>
            <person name="Krause L."/>
        </authorList>
    </citation>
    <scope>NUCLEOTIDE SEQUENCE [LARGE SCALE GENOMIC DNA]</scope>
    <source>
        <strain evidence="2 3">IND2009</strain>
    </source>
</reference>
<feature type="transmembrane region" description="Helical" evidence="1">
    <location>
        <begin position="80"/>
        <end position="101"/>
    </location>
</feature>
<gene>
    <name evidence="2" type="ORF">DEA37_0009347</name>
</gene>
<dbReference type="EMBL" id="QNGE01000666">
    <property type="protein sequence ID" value="KAA3679683.1"/>
    <property type="molecule type" value="Genomic_DNA"/>
</dbReference>
<organism evidence="2 3">
    <name type="scientific">Paragonimus westermani</name>
    <dbReference type="NCBI Taxonomy" id="34504"/>
    <lineage>
        <taxon>Eukaryota</taxon>
        <taxon>Metazoa</taxon>
        <taxon>Spiralia</taxon>
        <taxon>Lophotrochozoa</taxon>
        <taxon>Platyhelminthes</taxon>
        <taxon>Trematoda</taxon>
        <taxon>Digenea</taxon>
        <taxon>Plagiorchiida</taxon>
        <taxon>Troglotremata</taxon>
        <taxon>Troglotrematidae</taxon>
        <taxon>Paragonimus</taxon>
    </lineage>
</organism>
<dbReference type="AlphaFoldDB" id="A0A5J4NVW0"/>